<feature type="region of interest" description="Disordered" evidence="1">
    <location>
        <begin position="393"/>
        <end position="448"/>
    </location>
</feature>
<sequence>MTSMLAKPPPSQRQGSRPTSASSGSVVTVHRASNNAISSRPTVTGLRAKSPNEHLPMNFTTRNQSPNPERLSPESTRRSSAFYLRPDSRHGHAEPNTNLNRWSQSTGSSRRSSENYRTKTSFSKRLSGSLGSFTGFGNQPAPSPTSTSNKRPRSPPSQRPFQQPLISPLPPHPAPTLPPLVTLTSLSQAVDAENSPSTNSARTPATAELRSPSTNITSEQDYFGDRWSNASPNRPPSKGKRISSTGASSRASPASDQPPDRPLSKVPESLYSPRASTFGKQGDRRQSAQHRNRANSAKSAGTTEGESSASDHRDRPHRTHRRRAPSQKALLSKALSKANHAVVLDGKQNVEGAILAYGDACHLLRQVMVRSSGEDDRRKLEAVRNTYKNRIVELQSSEQSYTSSDNKALPPRPPERDSAQSELTVVTDEDDDGGAQALSAGPVGHDSGYGSMRYRQIVESPPYIPPRRQSLHSTVYRSEGNVYQNYSTEPRRAIEPSTHLQTPLYEEDMPPPLSPRRPLSPDPAPRHEAEEDFEPVKETNDQHTSWLNTINESSGSSAASVHSRRSSFGLRRKRIRAASGATEADFNAALDAAIETAYDDGFEPDDEEDDEIEPMDDPQYQADPPHPFSDIRRNVDLARDNAREAERQAAISRARSTERLQQQSLVPPRNSLDEYGDDEGDEEERMLEEWTRDFVLDDTEYSTQTKSALPRQSDSSGFSGRTWGSIGSSPMSASLPAVAEVANLPSLSAQVNEKSVPPPLHPPPSSALPPPPAPPGSGSDTSTNAPLPRSTGFSSRGTSPGVRERRLSGMRAKQLKIETNTTPYGPLAQAPKTQPAPAVAPLLQAPLDPPLSAFTTDPYATEDSTPALHSPALKESFPTSATLASSRKGSFPLMGSDAGDPLSATASAITKVTSVDSDTLATSTPSSPARLQSRGTTGLRKNFSSSSLRSKSFTAGGDNQEASPNTSLSSIGSATRIPQVPSPAVPVLPTPAETNFLPKGQPSAGIYLFDCDIHSPTHPGQPNPLAVNAPLPLEPCPESSLLRPFWLLRAIYQTIAHPRGGYITNKLFVPRDIWRVKNLKLKNVEEKVSTCDLLTAALLKLGKVDTLNADAVLEEMQFLETVMDRAQANLSKKLGSEVGVQGAAGTFKNAPTTDIDGASNTDANPPPSTTSSNKSYLKSWRKLRSTKSLGAGATPASVARSGGDASSGSKEAPTMPSLPMTTTQNPRFPKRDLSQVQCMGPNPSYMGALARLCDAAQILDQIARQVEDPGLKHSSPAQVGLEFCTRHAADFFGFYICRFVFADIGLMLDKYIKRGGSGSWHNATHTHTLFNPKFSLETGE</sequence>
<dbReference type="SUPFAM" id="SSF116846">
    <property type="entry name" value="MIT domain"/>
    <property type="match status" value="1"/>
</dbReference>
<feature type="compositionally biased region" description="Polar residues" evidence="1">
    <location>
        <begin position="701"/>
        <end position="719"/>
    </location>
</feature>
<feature type="compositionally biased region" description="Polar residues" evidence="1">
    <location>
        <begin position="12"/>
        <end position="42"/>
    </location>
</feature>
<feature type="compositionally biased region" description="Pro residues" evidence="1">
    <location>
        <begin position="756"/>
        <end position="775"/>
    </location>
</feature>
<dbReference type="InterPro" id="IPR036181">
    <property type="entry name" value="MIT_dom_sf"/>
</dbReference>
<name>A0AA43QNW8_9LECA</name>
<feature type="compositionally biased region" description="Low complexity" evidence="1">
    <location>
        <begin position="1159"/>
        <end position="1175"/>
    </location>
</feature>
<feature type="compositionally biased region" description="Polar residues" evidence="1">
    <location>
        <begin position="915"/>
        <end position="936"/>
    </location>
</feature>
<protein>
    <recommendedName>
        <fullName evidence="2">MIT domain-containing protein</fullName>
    </recommendedName>
</protein>
<gene>
    <name evidence="3" type="ORF">OHK93_001126</name>
</gene>
<feature type="region of interest" description="Disordered" evidence="1">
    <location>
        <begin position="490"/>
        <end position="571"/>
    </location>
</feature>
<dbReference type="EMBL" id="JAPUFD010000010">
    <property type="protein sequence ID" value="MDI1489927.1"/>
    <property type="molecule type" value="Genomic_DNA"/>
</dbReference>
<evidence type="ECO:0000256" key="1">
    <source>
        <dbReference type="SAM" id="MobiDB-lite"/>
    </source>
</evidence>
<feature type="compositionally biased region" description="Polar residues" evidence="1">
    <location>
        <begin position="58"/>
        <end position="67"/>
    </location>
</feature>
<feature type="region of interest" description="Disordered" evidence="1">
    <location>
        <begin position="855"/>
        <end position="896"/>
    </location>
</feature>
<feature type="compositionally biased region" description="Low complexity" evidence="1">
    <location>
        <begin position="126"/>
        <end position="137"/>
    </location>
</feature>
<keyword evidence="4" id="KW-1185">Reference proteome</keyword>
<feature type="region of interest" description="Disordered" evidence="1">
    <location>
        <begin position="915"/>
        <end position="975"/>
    </location>
</feature>
<feature type="compositionally biased region" description="Basic and acidic residues" evidence="1">
    <location>
        <begin position="629"/>
        <end position="647"/>
    </location>
</feature>
<feature type="compositionally biased region" description="Polar residues" evidence="1">
    <location>
        <begin position="394"/>
        <end position="406"/>
    </location>
</feature>
<feature type="region of interest" description="Disordered" evidence="1">
    <location>
        <begin position="1145"/>
        <end position="1176"/>
    </location>
</feature>
<feature type="compositionally biased region" description="Acidic residues" evidence="1">
    <location>
        <begin position="600"/>
        <end position="616"/>
    </location>
</feature>
<feature type="compositionally biased region" description="Polar residues" evidence="1">
    <location>
        <begin position="780"/>
        <end position="798"/>
    </location>
</feature>
<feature type="domain" description="MIT" evidence="2">
    <location>
        <begin position="331"/>
        <end position="395"/>
    </location>
</feature>
<feature type="region of interest" description="Disordered" evidence="1">
    <location>
        <begin position="701"/>
        <end position="732"/>
    </location>
</feature>
<feature type="region of interest" description="Disordered" evidence="1">
    <location>
        <begin position="1189"/>
        <end position="1229"/>
    </location>
</feature>
<feature type="compositionally biased region" description="Polar residues" evidence="1">
    <location>
        <begin position="194"/>
        <end position="203"/>
    </location>
</feature>
<dbReference type="Pfam" id="PF04212">
    <property type="entry name" value="MIT"/>
    <property type="match status" value="1"/>
</dbReference>
<feature type="compositionally biased region" description="Pro residues" evidence="1">
    <location>
        <begin position="510"/>
        <end position="523"/>
    </location>
</feature>
<feature type="compositionally biased region" description="Basic and acidic residues" evidence="1">
    <location>
        <begin position="524"/>
        <end position="541"/>
    </location>
</feature>
<feature type="region of interest" description="Disordered" evidence="1">
    <location>
        <begin position="749"/>
        <end position="837"/>
    </location>
</feature>
<feature type="compositionally biased region" description="Low complexity" evidence="1">
    <location>
        <begin position="939"/>
        <end position="953"/>
    </location>
</feature>
<evidence type="ECO:0000313" key="4">
    <source>
        <dbReference type="Proteomes" id="UP001161017"/>
    </source>
</evidence>
<feature type="compositionally biased region" description="Polar residues" evidence="1">
    <location>
        <begin position="294"/>
        <end position="308"/>
    </location>
</feature>
<feature type="compositionally biased region" description="Basic residues" evidence="1">
    <location>
        <begin position="562"/>
        <end position="571"/>
    </location>
</feature>
<dbReference type="InterPro" id="IPR007330">
    <property type="entry name" value="MIT_dom"/>
</dbReference>
<feature type="region of interest" description="Disordered" evidence="1">
    <location>
        <begin position="1"/>
        <end position="328"/>
    </location>
</feature>
<accession>A0AA43QNW8</accession>
<organism evidence="3 4">
    <name type="scientific">Ramalina farinacea</name>
    <dbReference type="NCBI Taxonomy" id="258253"/>
    <lineage>
        <taxon>Eukaryota</taxon>
        <taxon>Fungi</taxon>
        <taxon>Dikarya</taxon>
        <taxon>Ascomycota</taxon>
        <taxon>Pezizomycotina</taxon>
        <taxon>Lecanoromycetes</taxon>
        <taxon>OSLEUM clade</taxon>
        <taxon>Lecanoromycetidae</taxon>
        <taxon>Lecanorales</taxon>
        <taxon>Lecanorineae</taxon>
        <taxon>Ramalinaceae</taxon>
        <taxon>Ramalina</taxon>
    </lineage>
</organism>
<feature type="compositionally biased region" description="Basic residues" evidence="1">
    <location>
        <begin position="315"/>
        <end position="325"/>
    </location>
</feature>
<feature type="compositionally biased region" description="Polar residues" evidence="1">
    <location>
        <begin position="960"/>
        <end position="973"/>
    </location>
</feature>
<feature type="compositionally biased region" description="Polar residues" evidence="1">
    <location>
        <begin position="542"/>
        <end position="552"/>
    </location>
</feature>
<feature type="compositionally biased region" description="Polar residues" evidence="1">
    <location>
        <begin position="211"/>
        <end position="220"/>
    </location>
</feature>
<reference evidence="3" key="1">
    <citation type="journal article" date="2023" name="Genome Biol. Evol.">
        <title>First Whole Genome Sequence and Flow Cytometry Genome Size Data for the Lichen-Forming Fungus Ramalina farinacea (Ascomycota).</title>
        <authorList>
            <person name="Llewellyn T."/>
            <person name="Mian S."/>
            <person name="Hill R."/>
            <person name="Leitch I.J."/>
            <person name="Gaya E."/>
        </authorList>
    </citation>
    <scope>NUCLEOTIDE SEQUENCE</scope>
    <source>
        <strain evidence="3">LIQ254RAFAR</strain>
    </source>
</reference>
<dbReference type="PANTHER" id="PTHR37327">
    <property type="entry name" value="CHROMOSOME 1, WHOLE GENOME SHOTGUN SEQUENCE"/>
    <property type="match status" value="1"/>
</dbReference>
<dbReference type="PANTHER" id="PTHR37327:SF1">
    <property type="entry name" value="MICROTUBULE INTERACTING AND TRANSPORT DOMAIN-CONTAINING PROTEIN"/>
    <property type="match status" value="1"/>
</dbReference>
<dbReference type="Gene3D" id="1.20.58.80">
    <property type="entry name" value="Phosphotransferase system, lactose/cellobiose-type IIA subunit"/>
    <property type="match status" value="1"/>
</dbReference>
<feature type="region of interest" description="Disordered" evidence="1">
    <location>
        <begin position="600"/>
        <end position="685"/>
    </location>
</feature>
<dbReference type="Proteomes" id="UP001161017">
    <property type="component" value="Unassembled WGS sequence"/>
</dbReference>
<feature type="compositionally biased region" description="Polar residues" evidence="1">
    <location>
        <begin position="877"/>
        <end position="888"/>
    </location>
</feature>
<evidence type="ECO:0000313" key="3">
    <source>
        <dbReference type="EMBL" id="MDI1489927.1"/>
    </source>
</evidence>
<proteinExistence type="predicted"/>
<feature type="compositionally biased region" description="Low complexity" evidence="1">
    <location>
        <begin position="101"/>
        <end position="110"/>
    </location>
</feature>
<feature type="compositionally biased region" description="Pro residues" evidence="1">
    <location>
        <begin position="167"/>
        <end position="178"/>
    </location>
</feature>
<evidence type="ECO:0000259" key="2">
    <source>
        <dbReference type="Pfam" id="PF04212"/>
    </source>
</evidence>
<comment type="caution">
    <text evidence="3">The sequence shown here is derived from an EMBL/GenBank/DDBJ whole genome shotgun (WGS) entry which is preliminary data.</text>
</comment>
<feature type="compositionally biased region" description="Polar residues" evidence="1">
    <location>
        <begin position="242"/>
        <end position="255"/>
    </location>
</feature>
<feature type="compositionally biased region" description="Acidic residues" evidence="1">
    <location>
        <begin position="674"/>
        <end position="685"/>
    </location>
</feature>